<dbReference type="PATRIC" id="fig|84292.3.peg.601"/>
<evidence type="ECO:0000256" key="1">
    <source>
        <dbReference type="SAM" id="SignalP"/>
    </source>
</evidence>
<dbReference type="KEGG" id="mcw:A8L33_03310"/>
<dbReference type="OrthoDB" id="9800872at2"/>
<gene>
    <name evidence="3" type="ORF">XI38_02885</name>
</gene>
<reference evidence="3" key="1">
    <citation type="submission" date="2015-04" db="EMBL/GenBank/DDBJ databases">
        <title>Complete genome sequence of Microbacterium chocolatum SIT 101, a bacterium enantioselectively hydrolyzing mesomeric diesters.</title>
        <authorList>
            <person name="Li X."/>
            <person name="Xu Y."/>
        </authorList>
    </citation>
    <scope>NUCLEOTIDE SEQUENCE [LARGE SCALE GENOMIC DNA]</scope>
    <source>
        <strain evidence="3">SIT 101</strain>
    </source>
</reference>
<dbReference type="SUPFAM" id="SSF52821">
    <property type="entry name" value="Rhodanese/Cell cycle control phosphatase"/>
    <property type="match status" value="1"/>
</dbReference>
<dbReference type="Gene3D" id="3.40.250.10">
    <property type="entry name" value="Rhodanese-like domain"/>
    <property type="match status" value="1"/>
</dbReference>
<accession>A0A0M8MPA1</accession>
<proteinExistence type="predicted"/>
<comment type="caution">
    <text evidence="3">The sequence shown here is derived from an EMBL/GenBank/DDBJ whole genome shotgun (WGS) entry which is preliminary data.</text>
</comment>
<keyword evidence="1" id="KW-0732">Signal</keyword>
<dbReference type="Proteomes" id="UP000037737">
    <property type="component" value="Unassembled WGS sequence"/>
</dbReference>
<feature type="domain" description="Rhodanese" evidence="2">
    <location>
        <begin position="33"/>
        <end position="121"/>
    </location>
</feature>
<dbReference type="PANTHER" id="PTHR45431">
    <property type="entry name" value="RHODANESE-LIKE DOMAIN-CONTAINING PROTEIN 15, CHLOROPLASTIC"/>
    <property type="match status" value="1"/>
</dbReference>
<feature type="chain" id="PRO_5005818592" description="Rhodanese domain-containing protein" evidence="1">
    <location>
        <begin position="27"/>
        <end position="122"/>
    </location>
</feature>
<name>A0A0M8MPA1_9MICO</name>
<dbReference type="PANTHER" id="PTHR45431:SF3">
    <property type="entry name" value="RHODANESE-LIKE DOMAIN-CONTAINING PROTEIN 15, CHLOROPLASTIC"/>
    <property type="match status" value="1"/>
</dbReference>
<sequence length="122" mass="12250">MRRRLRASAVGAALVFAATVSGCAAAASPSIALDEDTVIVDVRTPAEYADGHLDGAVNIDLQSAGFESTVAALDPEDDYVVYCASGNRSAQAVAVMENAGLSVTDAGGIAAAERATGLPVIP</sequence>
<organism evidence="3 4">
    <name type="scientific">Microbacterium aurantiacum</name>
    <dbReference type="NCBI Taxonomy" id="162393"/>
    <lineage>
        <taxon>Bacteria</taxon>
        <taxon>Bacillati</taxon>
        <taxon>Actinomycetota</taxon>
        <taxon>Actinomycetes</taxon>
        <taxon>Micrococcales</taxon>
        <taxon>Microbacteriaceae</taxon>
        <taxon>Microbacterium</taxon>
    </lineage>
</organism>
<dbReference type="CDD" id="cd00158">
    <property type="entry name" value="RHOD"/>
    <property type="match status" value="1"/>
</dbReference>
<protein>
    <recommendedName>
        <fullName evidence="2">Rhodanese domain-containing protein</fullName>
    </recommendedName>
</protein>
<dbReference type="Pfam" id="PF00581">
    <property type="entry name" value="Rhodanese"/>
    <property type="match status" value="1"/>
</dbReference>
<dbReference type="InterPro" id="IPR036873">
    <property type="entry name" value="Rhodanese-like_dom_sf"/>
</dbReference>
<dbReference type="AlphaFoldDB" id="A0A0M8MPA1"/>
<dbReference type="PROSITE" id="PS51257">
    <property type="entry name" value="PROKAR_LIPOPROTEIN"/>
    <property type="match status" value="1"/>
</dbReference>
<feature type="signal peptide" evidence="1">
    <location>
        <begin position="1"/>
        <end position="26"/>
    </location>
</feature>
<dbReference type="SMART" id="SM00450">
    <property type="entry name" value="RHOD"/>
    <property type="match status" value="1"/>
</dbReference>
<dbReference type="PROSITE" id="PS50206">
    <property type="entry name" value="RHODANESE_3"/>
    <property type="match status" value="1"/>
</dbReference>
<keyword evidence="4" id="KW-1185">Reference proteome</keyword>
<dbReference type="EMBL" id="LAVO01000003">
    <property type="protein sequence ID" value="KOS11544.1"/>
    <property type="molecule type" value="Genomic_DNA"/>
</dbReference>
<dbReference type="InterPro" id="IPR001763">
    <property type="entry name" value="Rhodanese-like_dom"/>
</dbReference>
<evidence type="ECO:0000259" key="2">
    <source>
        <dbReference type="PROSITE" id="PS50206"/>
    </source>
</evidence>
<evidence type="ECO:0000313" key="4">
    <source>
        <dbReference type="Proteomes" id="UP000037737"/>
    </source>
</evidence>
<evidence type="ECO:0000313" key="3">
    <source>
        <dbReference type="EMBL" id="KOS11544.1"/>
    </source>
</evidence>
<dbReference type="InterPro" id="IPR052367">
    <property type="entry name" value="Thiosulfate_ST/Rhodanese-like"/>
</dbReference>